<comment type="caution">
    <text evidence="1">The sequence shown here is derived from an EMBL/GenBank/DDBJ whole genome shotgun (WGS) entry which is preliminary data.</text>
</comment>
<protein>
    <submittedName>
        <fullName evidence="1">Metalloendopeptidase</fullName>
    </submittedName>
</protein>
<name>A0ACC3MN16_9PEZI</name>
<dbReference type="EMBL" id="JAUTXU010000203">
    <property type="protein sequence ID" value="KAK3698976.1"/>
    <property type="molecule type" value="Genomic_DNA"/>
</dbReference>
<evidence type="ECO:0000313" key="2">
    <source>
        <dbReference type="Proteomes" id="UP001281147"/>
    </source>
</evidence>
<organism evidence="1 2">
    <name type="scientific">Vermiconidia calcicola</name>
    <dbReference type="NCBI Taxonomy" id="1690605"/>
    <lineage>
        <taxon>Eukaryota</taxon>
        <taxon>Fungi</taxon>
        <taxon>Dikarya</taxon>
        <taxon>Ascomycota</taxon>
        <taxon>Pezizomycotina</taxon>
        <taxon>Dothideomycetes</taxon>
        <taxon>Dothideomycetidae</taxon>
        <taxon>Mycosphaerellales</taxon>
        <taxon>Extremaceae</taxon>
        <taxon>Vermiconidia</taxon>
    </lineage>
</organism>
<dbReference type="Proteomes" id="UP001281147">
    <property type="component" value="Unassembled WGS sequence"/>
</dbReference>
<keyword evidence="2" id="KW-1185">Reference proteome</keyword>
<gene>
    <name evidence="1" type="primary">OMA1_3</name>
    <name evidence="1" type="ORF">LTR37_016667</name>
</gene>
<sequence length="220" mass="25251">MLYHHIGRSSWQLEEYSENLLAESSPEHSTVRRVLDRLVQCTSLPEVDWDVRVVDTPERSAFVLPGGKVFVHRGVLDLCTRDDELAIVLSHEIAHVTAHHSSESVSRRLIWIPIYLLSCLASGIKPDLVELAVDVAFWLPGSRAQEREADYIGLLFMAESGYDPTAALDLWNRWEQLDEDGLREPDFMRTHPSHHDRLRQISEWLSDARRGRLLVSRHGK</sequence>
<evidence type="ECO:0000313" key="1">
    <source>
        <dbReference type="EMBL" id="KAK3698976.1"/>
    </source>
</evidence>
<reference evidence="1" key="1">
    <citation type="submission" date="2023-07" db="EMBL/GenBank/DDBJ databases">
        <title>Black Yeasts Isolated from many extreme environments.</title>
        <authorList>
            <person name="Coleine C."/>
            <person name="Stajich J.E."/>
            <person name="Selbmann L."/>
        </authorList>
    </citation>
    <scope>NUCLEOTIDE SEQUENCE</scope>
    <source>
        <strain evidence="1">CCFEE 5714</strain>
    </source>
</reference>
<proteinExistence type="predicted"/>
<accession>A0ACC3MN16</accession>